<dbReference type="InterPro" id="IPR020449">
    <property type="entry name" value="Tscrpt_reg_AraC-type_HTH"/>
</dbReference>
<comment type="caution">
    <text evidence="5">The sequence shown here is derived from an EMBL/GenBank/DDBJ whole genome shotgun (WGS) entry which is preliminary data.</text>
</comment>
<dbReference type="PANTHER" id="PTHR43280:SF2">
    <property type="entry name" value="HTH-TYPE TRANSCRIPTIONAL REGULATOR EXSA"/>
    <property type="match status" value="1"/>
</dbReference>
<dbReference type="PRINTS" id="PR00032">
    <property type="entry name" value="HTHARAC"/>
</dbReference>
<dbReference type="EMBL" id="JAXOGL010000013">
    <property type="protein sequence ID" value="MDZ5598254.1"/>
    <property type="molecule type" value="Genomic_DNA"/>
</dbReference>
<evidence type="ECO:0000313" key="6">
    <source>
        <dbReference type="Proteomes" id="UP001290582"/>
    </source>
</evidence>
<dbReference type="Gene3D" id="2.60.120.10">
    <property type="entry name" value="Jelly Rolls"/>
    <property type="match status" value="1"/>
</dbReference>
<proteinExistence type="predicted"/>
<dbReference type="Pfam" id="PF12833">
    <property type="entry name" value="HTH_18"/>
    <property type="match status" value="1"/>
</dbReference>
<sequence length="287" mass="33618">MNQLAIKDPAIHGTALRPLQVYHQDYLFGGLLVPYHWHEEWEWIWVEDGEINITIAGKQIIAHKNDILFINSEEMHGISSINKTASIHHALVFSPEILINKTNDQAQIELIGPLTLGQFTFPSIISANNNKVYREIMHEIVQIHLAQNENWYFFLKIHILKMIYLLAKDNQINMIPLENNRKMEFTNTLIYIHENYMNKIKLDQLAMISNMSKGHFIRKFHAEIGQTPIEYINHYRIYRASKLFKITNQNVTEVALNCGFNNISYFIKLFKNIVGVSPKTFALRYHR</sequence>
<dbReference type="Proteomes" id="UP001290582">
    <property type="component" value="Unassembled WGS sequence"/>
</dbReference>
<dbReference type="PANTHER" id="PTHR43280">
    <property type="entry name" value="ARAC-FAMILY TRANSCRIPTIONAL REGULATOR"/>
    <property type="match status" value="1"/>
</dbReference>
<dbReference type="Gene3D" id="1.10.10.60">
    <property type="entry name" value="Homeodomain-like"/>
    <property type="match status" value="2"/>
</dbReference>
<dbReference type="GO" id="GO:0003700">
    <property type="term" value="F:DNA-binding transcription factor activity"/>
    <property type="evidence" value="ECO:0007669"/>
    <property type="project" value="InterPro"/>
</dbReference>
<evidence type="ECO:0000256" key="3">
    <source>
        <dbReference type="ARBA" id="ARBA00023163"/>
    </source>
</evidence>
<dbReference type="SMART" id="SM00342">
    <property type="entry name" value="HTH_ARAC"/>
    <property type="match status" value="1"/>
</dbReference>
<reference evidence="5" key="1">
    <citation type="submission" date="2023-12" db="EMBL/GenBank/DDBJ databases">
        <title>Molecular genomic analyses of Enterococcus cecorum from sepsis oubreaks in broilers.</title>
        <authorList>
            <person name="Rhoads D."/>
            <person name="Alrubaye A."/>
        </authorList>
    </citation>
    <scope>NUCLEOTIDE SEQUENCE</scope>
    <source>
        <strain evidence="5">1755</strain>
    </source>
</reference>
<keyword evidence="3" id="KW-0804">Transcription</keyword>
<dbReference type="InterPro" id="IPR013096">
    <property type="entry name" value="Cupin_2"/>
</dbReference>
<dbReference type="SUPFAM" id="SSF46689">
    <property type="entry name" value="Homeodomain-like"/>
    <property type="match status" value="2"/>
</dbReference>
<dbReference type="PROSITE" id="PS01124">
    <property type="entry name" value="HTH_ARAC_FAMILY_2"/>
    <property type="match status" value="1"/>
</dbReference>
<gene>
    <name evidence="5" type="ORF">U1294_08470</name>
</gene>
<dbReference type="InterPro" id="IPR014710">
    <property type="entry name" value="RmlC-like_jellyroll"/>
</dbReference>
<dbReference type="GO" id="GO:0043565">
    <property type="term" value="F:sequence-specific DNA binding"/>
    <property type="evidence" value="ECO:0007669"/>
    <property type="project" value="InterPro"/>
</dbReference>
<dbReference type="InterPro" id="IPR009057">
    <property type="entry name" value="Homeodomain-like_sf"/>
</dbReference>
<dbReference type="RefSeq" id="WP_243179223.1">
    <property type="nucleotide sequence ID" value="NZ_JAKYKV010000128.1"/>
</dbReference>
<protein>
    <submittedName>
        <fullName evidence="5">AraC family transcriptional regulator</fullName>
    </submittedName>
</protein>
<dbReference type="InterPro" id="IPR037923">
    <property type="entry name" value="HTH-like"/>
</dbReference>
<evidence type="ECO:0000313" key="5">
    <source>
        <dbReference type="EMBL" id="MDZ5598254.1"/>
    </source>
</evidence>
<dbReference type="Pfam" id="PF07883">
    <property type="entry name" value="Cupin_2"/>
    <property type="match status" value="1"/>
</dbReference>
<feature type="domain" description="HTH araC/xylS-type" evidence="4">
    <location>
        <begin position="186"/>
        <end position="284"/>
    </location>
</feature>
<dbReference type="AlphaFoldDB" id="A0AAW9JIX6"/>
<evidence type="ECO:0000256" key="2">
    <source>
        <dbReference type="ARBA" id="ARBA00023125"/>
    </source>
</evidence>
<accession>A0AAW9JIX6</accession>
<name>A0AAW9JIX6_9ENTE</name>
<organism evidence="5 6">
    <name type="scientific">Enterococcus cecorum</name>
    <dbReference type="NCBI Taxonomy" id="44008"/>
    <lineage>
        <taxon>Bacteria</taxon>
        <taxon>Bacillati</taxon>
        <taxon>Bacillota</taxon>
        <taxon>Bacilli</taxon>
        <taxon>Lactobacillales</taxon>
        <taxon>Enterococcaceae</taxon>
        <taxon>Enterococcus</taxon>
    </lineage>
</organism>
<dbReference type="SUPFAM" id="SSF51215">
    <property type="entry name" value="Regulatory protein AraC"/>
    <property type="match status" value="1"/>
</dbReference>
<evidence type="ECO:0000259" key="4">
    <source>
        <dbReference type="PROSITE" id="PS01124"/>
    </source>
</evidence>
<keyword evidence="2" id="KW-0238">DNA-binding</keyword>
<dbReference type="InterPro" id="IPR018060">
    <property type="entry name" value="HTH_AraC"/>
</dbReference>
<keyword evidence="1" id="KW-0805">Transcription regulation</keyword>
<evidence type="ECO:0000256" key="1">
    <source>
        <dbReference type="ARBA" id="ARBA00023015"/>
    </source>
</evidence>